<keyword evidence="2 5" id="KW-0812">Transmembrane</keyword>
<evidence type="ECO:0000313" key="7">
    <source>
        <dbReference type="EMBL" id="QNB47181.1"/>
    </source>
</evidence>
<evidence type="ECO:0000256" key="2">
    <source>
        <dbReference type="ARBA" id="ARBA00022692"/>
    </source>
</evidence>
<dbReference type="Pfam" id="PF12698">
    <property type="entry name" value="ABC2_membrane_3"/>
    <property type="match status" value="1"/>
</dbReference>
<comment type="subcellular location">
    <subcellularLocation>
        <location evidence="1">Membrane</location>
        <topology evidence="1">Multi-pass membrane protein</topology>
    </subcellularLocation>
</comment>
<feature type="transmembrane region" description="Helical" evidence="5">
    <location>
        <begin position="158"/>
        <end position="182"/>
    </location>
</feature>
<dbReference type="GO" id="GO:0016020">
    <property type="term" value="C:membrane"/>
    <property type="evidence" value="ECO:0007669"/>
    <property type="project" value="UniProtKB-SubCell"/>
</dbReference>
<evidence type="ECO:0000256" key="3">
    <source>
        <dbReference type="ARBA" id="ARBA00022989"/>
    </source>
</evidence>
<feature type="domain" description="ABC-2 type transporter transmembrane" evidence="6">
    <location>
        <begin position="154"/>
        <end position="337"/>
    </location>
</feature>
<dbReference type="KEGG" id="tfr:BR63_13240"/>
<keyword evidence="4 5" id="KW-0472">Membrane</keyword>
<evidence type="ECO:0000256" key="4">
    <source>
        <dbReference type="ARBA" id="ARBA00023136"/>
    </source>
</evidence>
<feature type="transmembrane region" description="Helical" evidence="5">
    <location>
        <begin position="202"/>
        <end position="224"/>
    </location>
</feature>
<feature type="transmembrane region" description="Helical" evidence="5">
    <location>
        <begin position="320"/>
        <end position="338"/>
    </location>
</feature>
<accession>A0A7G6E527</accession>
<reference evidence="7 8" key="1">
    <citation type="journal article" date="2019" name="Front. Microbiol.">
        <title>Thermoanaerosceptrum fracticalcis gen. nov. sp. nov., a Novel Fumarate-Fermenting Microorganism From a Deep Fractured Carbonate Aquifer of the US Great Basin.</title>
        <authorList>
            <person name="Hamilton-Brehm S.D."/>
            <person name="Stewart L.E."/>
            <person name="Zavarin M."/>
            <person name="Caldwell M."/>
            <person name="Lawson P.A."/>
            <person name="Onstott T.C."/>
            <person name="Grzymski J."/>
            <person name="Neveux I."/>
            <person name="Lollar B.S."/>
            <person name="Russell C.E."/>
            <person name="Moser D.P."/>
        </authorList>
    </citation>
    <scope>NUCLEOTIDE SEQUENCE [LARGE SCALE GENOMIC DNA]</scope>
    <source>
        <strain evidence="7 8">DRI-13</strain>
    </source>
</reference>
<feature type="transmembrane region" description="Helical" evidence="5">
    <location>
        <begin position="236"/>
        <end position="257"/>
    </location>
</feature>
<feature type="transmembrane region" description="Helical" evidence="5">
    <location>
        <begin position="263"/>
        <end position="283"/>
    </location>
</feature>
<evidence type="ECO:0000313" key="8">
    <source>
        <dbReference type="Proteomes" id="UP000515847"/>
    </source>
</evidence>
<evidence type="ECO:0000259" key="6">
    <source>
        <dbReference type="Pfam" id="PF12698"/>
    </source>
</evidence>
<organism evidence="7 8">
    <name type="scientific">Thermanaerosceptrum fracticalcis</name>
    <dbReference type="NCBI Taxonomy" id="1712410"/>
    <lineage>
        <taxon>Bacteria</taxon>
        <taxon>Bacillati</taxon>
        <taxon>Bacillota</taxon>
        <taxon>Clostridia</taxon>
        <taxon>Eubacteriales</taxon>
        <taxon>Peptococcaceae</taxon>
        <taxon>Thermanaerosceptrum</taxon>
    </lineage>
</organism>
<dbReference type="GO" id="GO:0140359">
    <property type="term" value="F:ABC-type transporter activity"/>
    <property type="evidence" value="ECO:0007669"/>
    <property type="project" value="InterPro"/>
</dbReference>
<feature type="transmembrane region" description="Helical" evidence="5">
    <location>
        <begin position="20"/>
        <end position="40"/>
    </location>
</feature>
<keyword evidence="8" id="KW-1185">Reference proteome</keyword>
<keyword evidence="3 5" id="KW-1133">Transmembrane helix</keyword>
<evidence type="ECO:0000256" key="1">
    <source>
        <dbReference type="ARBA" id="ARBA00004141"/>
    </source>
</evidence>
<dbReference type="Proteomes" id="UP000515847">
    <property type="component" value="Chromosome"/>
</dbReference>
<dbReference type="RefSeq" id="WP_034422599.1">
    <property type="nucleotide sequence ID" value="NZ_CP045798.1"/>
</dbReference>
<name>A0A7G6E527_THEFR</name>
<dbReference type="EMBL" id="CP045798">
    <property type="protein sequence ID" value="QNB47181.1"/>
    <property type="molecule type" value="Genomic_DNA"/>
</dbReference>
<sequence length="347" mass="38932">MAKGLLSLLALDAKLLWRNKYVHITLALAVTLVILIKFVVPGELKVGTVEYFFDDTEGRIFHPSLKEHVPAERIKASEEELRRTVRENSSSVGIILRGARENPRAVIIRQGHEPDTAINLLAVSLDEYWRKEGGLAREDVAVTTYLRPQAAKIEFNRFLLPVFVAMDVVFLGFVFAAVMIFQEKNEGSLRAYRVSPGDSLEFILSKVLVNSALALAYGLFLVGLVQGSQARYLELALLLVIAGSMMSLLGMFLGVFFSNLSSFIYPLFVVSTILGLPLASYFFPAFNLPFFQYIPTYHILFGLREILFPTGRPDLVWSELGKLCLPLAVFALCCYLAVERRLMREVK</sequence>
<dbReference type="InterPro" id="IPR013525">
    <property type="entry name" value="ABC2_TM"/>
</dbReference>
<evidence type="ECO:0000256" key="5">
    <source>
        <dbReference type="SAM" id="Phobius"/>
    </source>
</evidence>
<dbReference type="AlphaFoldDB" id="A0A7G6E527"/>
<gene>
    <name evidence="7" type="ORF">BR63_13240</name>
</gene>
<protein>
    <recommendedName>
        <fullName evidence="6">ABC-2 type transporter transmembrane domain-containing protein</fullName>
    </recommendedName>
</protein>
<dbReference type="OrthoDB" id="1710957at2"/>
<proteinExistence type="predicted"/>